<dbReference type="InterPro" id="IPR000489">
    <property type="entry name" value="Pterin-binding_dom"/>
</dbReference>
<gene>
    <name evidence="13" type="ORF">SAMN05192561_10855</name>
</gene>
<accession>A0A1H6JCD4</accession>
<evidence type="ECO:0000259" key="12">
    <source>
        <dbReference type="PROSITE" id="PS50972"/>
    </source>
</evidence>
<comment type="catalytic activity">
    <reaction evidence="1">
        <text>(7,8-dihydropterin-6-yl)methyl diphosphate + 4-aminobenzoate = 7,8-dihydropteroate + diphosphate</text>
        <dbReference type="Rhea" id="RHEA:19949"/>
        <dbReference type="ChEBI" id="CHEBI:17836"/>
        <dbReference type="ChEBI" id="CHEBI:17839"/>
        <dbReference type="ChEBI" id="CHEBI:33019"/>
        <dbReference type="ChEBI" id="CHEBI:72950"/>
        <dbReference type="EC" id="2.5.1.15"/>
    </reaction>
</comment>
<evidence type="ECO:0000256" key="5">
    <source>
        <dbReference type="ARBA" id="ARBA00022598"/>
    </source>
</evidence>
<dbReference type="SUPFAM" id="SSF51717">
    <property type="entry name" value="Dihydropteroate synthetase-like"/>
    <property type="match status" value="1"/>
</dbReference>
<evidence type="ECO:0000256" key="8">
    <source>
        <dbReference type="ARBA" id="ARBA00022741"/>
    </source>
</evidence>
<keyword evidence="9" id="KW-0067">ATP-binding</keyword>
<dbReference type="EC" id="2.5.1.15" evidence="4"/>
<dbReference type="GO" id="GO:0046872">
    <property type="term" value="F:metal ion binding"/>
    <property type="evidence" value="ECO:0007669"/>
    <property type="project" value="UniProtKB-KW"/>
</dbReference>
<dbReference type="InterPro" id="IPR036565">
    <property type="entry name" value="Mur-like_cat_sf"/>
</dbReference>
<evidence type="ECO:0000256" key="3">
    <source>
        <dbReference type="ARBA" id="ARBA00004763"/>
    </source>
</evidence>
<dbReference type="Proteomes" id="UP000199215">
    <property type="component" value="Unassembled WGS sequence"/>
</dbReference>
<evidence type="ECO:0000256" key="2">
    <source>
        <dbReference type="ARBA" id="ARBA00001946"/>
    </source>
</evidence>
<evidence type="ECO:0000256" key="11">
    <source>
        <dbReference type="ARBA" id="ARBA00022909"/>
    </source>
</evidence>
<feature type="domain" description="Pterin-binding" evidence="12">
    <location>
        <begin position="583"/>
        <end position="845"/>
    </location>
</feature>
<dbReference type="PROSITE" id="PS01012">
    <property type="entry name" value="FOLYLPOLYGLU_SYNT_2"/>
    <property type="match status" value="1"/>
</dbReference>
<dbReference type="InterPro" id="IPR004101">
    <property type="entry name" value="Mur_ligase_C"/>
</dbReference>
<dbReference type="GO" id="GO:0005524">
    <property type="term" value="F:ATP binding"/>
    <property type="evidence" value="ECO:0007669"/>
    <property type="project" value="UniProtKB-KW"/>
</dbReference>
<organism evidence="13 14">
    <name type="scientific">Halopenitus malekzadehii</name>
    <dbReference type="NCBI Taxonomy" id="1267564"/>
    <lineage>
        <taxon>Archaea</taxon>
        <taxon>Methanobacteriati</taxon>
        <taxon>Methanobacteriota</taxon>
        <taxon>Stenosarchaea group</taxon>
        <taxon>Halobacteria</taxon>
        <taxon>Halobacteriales</taxon>
        <taxon>Haloferacaceae</taxon>
        <taxon>Halopenitus</taxon>
    </lineage>
</organism>
<evidence type="ECO:0000313" key="14">
    <source>
        <dbReference type="Proteomes" id="UP000199215"/>
    </source>
</evidence>
<dbReference type="InterPro" id="IPR013221">
    <property type="entry name" value="Mur_ligase_cen"/>
</dbReference>
<dbReference type="InterPro" id="IPR045031">
    <property type="entry name" value="DHP_synth-like"/>
</dbReference>
<dbReference type="PANTHER" id="PTHR20941:SF1">
    <property type="entry name" value="FOLIC ACID SYNTHESIS PROTEIN FOL1"/>
    <property type="match status" value="1"/>
</dbReference>
<dbReference type="NCBIfam" id="TIGR01499">
    <property type="entry name" value="folC"/>
    <property type="match status" value="1"/>
</dbReference>
<evidence type="ECO:0000256" key="6">
    <source>
        <dbReference type="ARBA" id="ARBA00022679"/>
    </source>
</evidence>
<proteinExistence type="predicted"/>
<dbReference type="GO" id="GO:0004326">
    <property type="term" value="F:tetrahydrofolylpolyglutamate synthase activity"/>
    <property type="evidence" value="ECO:0007669"/>
    <property type="project" value="InterPro"/>
</dbReference>
<keyword evidence="11" id="KW-0289">Folate biosynthesis</keyword>
<dbReference type="NCBIfam" id="TIGR01496">
    <property type="entry name" value="DHPS"/>
    <property type="match status" value="1"/>
</dbReference>
<protein>
    <recommendedName>
        <fullName evidence="4">dihydropteroate synthase</fullName>
        <ecNumber evidence="4">2.5.1.15</ecNumber>
    </recommendedName>
</protein>
<keyword evidence="10" id="KW-0460">Magnesium</keyword>
<dbReference type="GO" id="GO:0046656">
    <property type="term" value="P:folic acid biosynthetic process"/>
    <property type="evidence" value="ECO:0007669"/>
    <property type="project" value="UniProtKB-KW"/>
</dbReference>
<dbReference type="SUPFAM" id="SSF53623">
    <property type="entry name" value="MurD-like peptide ligases, catalytic domain"/>
    <property type="match status" value="1"/>
</dbReference>
<dbReference type="InterPro" id="IPR011005">
    <property type="entry name" value="Dihydropteroate_synth-like_sf"/>
</dbReference>
<dbReference type="AlphaFoldDB" id="A0A1H6JCD4"/>
<reference evidence="13 14" key="1">
    <citation type="submission" date="2016-10" db="EMBL/GenBank/DDBJ databases">
        <authorList>
            <person name="de Groot N.N."/>
        </authorList>
    </citation>
    <scope>NUCLEOTIDE SEQUENCE [LARGE SCALE GENOMIC DNA]</scope>
    <source>
        <strain evidence="13 14">IBRC-M10418</strain>
    </source>
</reference>
<dbReference type="PANTHER" id="PTHR20941">
    <property type="entry name" value="FOLATE SYNTHESIS PROTEINS"/>
    <property type="match status" value="1"/>
</dbReference>
<dbReference type="Gene3D" id="3.90.190.20">
    <property type="entry name" value="Mur ligase, C-terminal domain"/>
    <property type="match status" value="1"/>
</dbReference>
<dbReference type="PROSITE" id="PS00792">
    <property type="entry name" value="DHPS_1"/>
    <property type="match status" value="1"/>
</dbReference>
<dbReference type="OrthoDB" id="75177at2157"/>
<name>A0A1H6JCD4_9EURY</name>
<comment type="cofactor">
    <cofactor evidence="2">
        <name>Mg(2+)</name>
        <dbReference type="ChEBI" id="CHEBI:18420"/>
    </cofactor>
</comment>
<keyword evidence="6" id="KW-0808">Transferase</keyword>
<evidence type="ECO:0000256" key="1">
    <source>
        <dbReference type="ARBA" id="ARBA00000012"/>
    </source>
</evidence>
<dbReference type="InterPro" id="IPR006390">
    <property type="entry name" value="DHP_synth_dom"/>
</dbReference>
<evidence type="ECO:0000256" key="4">
    <source>
        <dbReference type="ARBA" id="ARBA00012458"/>
    </source>
</evidence>
<dbReference type="InterPro" id="IPR001645">
    <property type="entry name" value="Folylpolyglutamate_synth"/>
</dbReference>
<dbReference type="GO" id="GO:0004156">
    <property type="term" value="F:dihydropteroate synthase activity"/>
    <property type="evidence" value="ECO:0007669"/>
    <property type="project" value="UniProtKB-EC"/>
</dbReference>
<dbReference type="GO" id="GO:0046654">
    <property type="term" value="P:tetrahydrofolate biosynthetic process"/>
    <property type="evidence" value="ECO:0007669"/>
    <property type="project" value="TreeGrafter"/>
</dbReference>
<keyword evidence="8" id="KW-0547">Nucleotide-binding</keyword>
<evidence type="ECO:0000313" key="13">
    <source>
        <dbReference type="EMBL" id="SEH57268.1"/>
    </source>
</evidence>
<dbReference type="CDD" id="cd00739">
    <property type="entry name" value="DHPS"/>
    <property type="match status" value="1"/>
</dbReference>
<dbReference type="STRING" id="1267564.SAMN05192561_10855"/>
<dbReference type="Gene3D" id="3.20.20.20">
    <property type="entry name" value="Dihydropteroate synthase-like"/>
    <property type="match status" value="1"/>
</dbReference>
<keyword evidence="7" id="KW-0479">Metal-binding</keyword>
<dbReference type="PROSITE" id="PS00793">
    <property type="entry name" value="DHPS_2"/>
    <property type="match status" value="1"/>
</dbReference>
<keyword evidence="14" id="KW-1185">Reference proteome</keyword>
<dbReference type="InterPro" id="IPR018109">
    <property type="entry name" value="Folylpolyglutamate_synth_CS"/>
</dbReference>
<evidence type="ECO:0000256" key="10">
    <source>
        <dbReference type="ARBA" id="ARBA00022842"/>
    </source>
</evidence>
<dbReference type="PROSITE" id="PS50972">
    <property type="entry name" value="PTERIN_BINDING"/>
    <property type="match status" value="1"/>
</dbReference>
<dbReference type="Gene3D" id="3.40.1190.10">
    <property type="entry name" value="Mur-like, catalytic domain"/>
    <property type="match status" value="1"/>
</dbReference>
<comment type="pathway">
    <text evidence="3">Cofactor biosynthesis; tetrahydrofolate biosynthesis; 7,8-dihydrofolate from 2-amino-4-hydroxy-6-hydroxymethyl-7,8-dihydropteridine diphosphate and 4-aminobenzoate: step 1/2.</text>
</comment>
<dbReference type="EMBL" id="FNWU01000008">
    <property type="protein sequence ID" value="SEH57268.1"/>
    <property type="molecule type" value="Genomic_DNA"/>
</dbReference>
<sequence length="857" mass="89728">MEYHEAVAALEELPHLRPDLGTDATASLLARLGDPQTAVPAVQVAGSNGKGSTARVLARVLREAGADVGLYTSPDLNDLRDRIRVNGRRIPEREIVRFVADKWVDAVAAAPDGTEPTFFEAFTGLALWHFDRRDVDIAVLEVGIGGRYDATSVVDPVAAAVTSVSHEHTDVLGEDLPTIARDLAQVAPADVPLVTGATGDALAAIREVTDVVTVGRDAGTGAEAADVRVTETATSDRRPPASVVSIEGPDLDVQTRTQLIGAHQAVNAGVAAALAAQLGREPALADVEPTAANVVAGIRNTTVPGRFEVCSAEPLVVLDGAHNPAACATVADTLDRFDHDDLHLVLGAVREKDHVGMARSLPHADRIHLTAPAVERAADVETLETALDQVAGTDRAASALNAVERHDSVLDAVERALASADPDDCVLITGSLYVVAEARDRWTRAPRVVRADTPARARSVMRSANVPKSARERHVDRFSGLTVRVHVRQGTAHELADAMDDLGGTGVVSGLDAPDRHVETVLSGTRARFDVFLTRLRESSPADRRLASAIATAVDRDLNGAVGDGGSSIAATRSEAGTDADGTAVMGILNVTPDSFHDGGEYRRVPAAVERGRELVAAGADVIDVGGESTRPDADPVSAAVERDRVVPVIERLADLDVTVSVDTRKPSVARAALEAGADVVNDVTGLADARMRAVVAEAGCQVVVMHSLSAPVDPAERYPYDDVVDEVFDELRERLLLAERAGIDREDVIVDPGLGFGKHPSESFQLLDRLGEFRALDTSVLVGHSHKSMFDGVGSRARSETAGAADGDAPDRLAATVSATALAAERGVDLVRVHDVAENVAAVGAAVATAASIDGS</sequence>
<evidence type="ECO:0000256" key="9">
    <source>
        <dbReference type="ARBA" id="ARBA00022840"/>
    </source>
</evidence>
<dbReference type="SUPFAM" id="SSF53244">
    <property type="entry name" value="MurD-like peptide ligases, peptide-binding domain"/>
    <property type="match status" value="1"/>
</dbReference>
<evidence type="ECO:0000256" key="7">
    <source>
        <dbReference type="ARBA" id="ARBA00022723"/>
    </source>
</evidence>
<keyword evidence="5" id="KW-0436">Ligase</keyword>
<dbReference type="Pfam" id="PF00809">
    <property type="entry name" value="Pterin_bind"/>
    <property type="match status" value="1"/>
</dbReference>
<dbReference type="RefSeq" id="WP_092817373.1">
    <property type="nucleotide sequence ID" value="NZ_FNWU01000008.1"/>
</dbReference>
<dbReference type="Pfam" id="PF02875">
    <property type="entry name" value="Mur_ligase_C"/>
    <property type="match status" value="1"/>
</dbReference>
<dbReference type="Pfam" id="PF08245">
    <property type="entry name" value="Mur_ligase_M"/>
    <property type="match status" value="1"/>
</dbReference>
<dbReference type="InterPro" id="IPR036615">
    <property type="entry name" value="Mur_ligase_C_dom_sf"/>
</dbReference>